<feature type="region of interest" description="Disordered" evidence="5">
    <location>
        <begin position="222"/>
        <end position="325"/>
    </location>
</feature>
<sequence>MTPCKDISGGEDSKGSRRLVVVGAIDDKGKGVAKTEGEDQAGGYNGKISPPHVAAAAREGRSSGHRGDKELHITTERERRKRMSKMFNELRSLLPTLPDKVDKSSIVMETIHYIKSLEGTLMEVEKRKQEMQLARGKVGATTNNGISSSAMAITPTTLVAQAPAPPITVGTVAPAPVGIQMWLGHNVVLCLSGNDAWINVCVARRLGMLTMVMTMLEKHNIDDKDLPNKEGKKGVSSSAAAAASINGGVSGNDGNENGPSATDSDNNNHNAPPATSSDSMSPGKNDNGNDESKSSSHPVIVSSIDKGKSVIKIEGEDEGGRSKGKINTPHVIAAARHGRSRGRHGDRELHIITERERRKRMSEMFTKLHGLLPTLPDKVDKSSIVMEAIHYIKSLEETLSELEKQKLEMQLARGKIGAATNDGVSSSAVALALTDQGAPMPVALPVAGIGPTGAVPTPPITVGAVTAAPAGGATDVVWA</sequence>
<evidence type="ECO:0000256" key="1">
    <source>
        <dbReference type="ARBA" id="ARBA00005510"/>
    </source>
</evidence>
<evidence type="ECO:0000256" key="3">
    <source>
        <dbReference type="ARBA" id="ARBA00023163"/>
    </source>
</evidence>
<keyword evidence="3" id="KW-0804">Transcription</keyword>
<reference evidence="7" key="1">
    <citation type="submission" date="2023-07" db="EMBL/GenBank/DDBJ databases">
        <title>A chromosome-level genome assembly of Lolium multiflorum.</title>
        <authorList>
            <person name="Chen Y."/>
            <person name="Copetti D."/>
            <person name="Kolliker R."/>
            <person name="Studer B."/>
        </authorList>
    </citation>
    <scope>NUCLEOTIDE SEQUENCE</scope>
    <source>
        <strain evidence="7">02402/16</strain>
        <tissue evidence="7">Leaf</tissue>
    </source>
</reference>
<dbReference type="CDD" id="cd11393">
    <property type="entry name" value="bHLH_AtbHLH_like"/>
    <property type="match status" value="2"/>
</dbReference>
<keyword evidence="4" id="KW-0175">Coiled coil</keyword>
<feature type="domain" description="BHLH" evidence="6">
    <location>
        <begin position="67"/>
        <end position="117"/>
    </location>
</feature>
<dbReference type="PROSITE" id="PS50888">
    <property type="entry name" value="BHLH"/>
    <property type="match status" value="2"/>
</dbReference>
<protein>
    <recommendedName>
        <fullName evidence="6">BHLH domain-containing protein</fullName>
    </recommendedName>
</protein>
<dbReference type="PANTHER" id="PTHR46772">
    <property type="entry name" value="BHLH DOMAIN-CONTAINING PROTEIN"/>
    <property type="match status" value="1"/>
</dbReference>
<feature type="compositionally biased region" description="Low complexity" evidence="5">
    <location>
        <begin position="295"/>
        <end position="304"/>
    </location>
</feature>
<dbReference type="Pfam" id="PF00010">
    <property type="entry name" value="HLH"/>
    <property type="match status" value="2"/>
</dbReference>
<evidence type="ECO:0000256" key="2">
    <source>
        <dbReference type="ARBA" id="ARBA00023015"/>
    </source>
</evidence>
<dbReference type="SMART" id="SM00353">
    <property type="entry name" value="HLH"/>
    <property type="match status" value="2"/>
</dbReference>
<dbReference type="Gene3D" id="4.10.280.10">
    <property type="entry name" value="Helix-loop-helix DNA-binding domain"/>
    <property type="match status" value="2"/>
</dbReference>
<evidence type="ECO:0000313" key="7">
    <source>
        <dbReference type="EMBL" id="KAK1617359.1"/>
    </source>
</evidence>
<name>A0AAD8VS95_LOLMU</name>
<feature type="compositionally biased region" description="Basic and acidic residues" evidence="5">
    <location>
        <begin position="222"/>
        <end position="233"/>
    </location>
</feature>
<dbReference type="AlphaFoldDB" id="A0AAD8VS95"/>
<dbReference type="SUPFAM" id="SSF47459">
    <property type="entry name" value="HLH, helix-loop-helix DNA-binding domain"/>
    <property type="match status" value="2"/>
</dbReference>
<organism evidence="7 8">
    <name type="scientific">Lolium multiflorum</name>
    <name type="common">Italian ryegrass</name>
    <name type="synonym">Lolium perenne subsp. multiflorum</name>
    <dbReference type="NCBI Taxonomy" id="4521"/>
    <lineage>
        <taxon>Eukaryota</taxon>
        <taxon>Viridiplantae</taxon>
        <taxon>Streptophyta</taxon>
        <taxon>Embryophyta</taxon>
        <taxon>Tracheophyta</taxon>
        <taxon>Spermatophyta</taxon>
        <taxon>Magnoliopsida</taxon>
        <taxon>Liliopsida</taxon>
        <taxon>Poales</taxon>
        <taxon>Poaceae</taxon>
        <taxon>BOP clade</taxon>
        <taxon>Pooideae</taxon>
        <taxon>Poodae</taxon>
        <taxon>Poeae</taxon>
        <taxon>Poeae Chloroplast Group 2 (Poeae type)</taxon>
        <taxon>Loliodinae</taxon>
        <taxon>Loliinae</taxon>
        <taxon>Lolium</taxon>
    </lineage>
</organism>
<dbReference type="InterPro" id="IPR045239">
    <property type="entry name" value="bHLH95_bHLH"/>
</dbReference>
<dbReference type="InterPro" id="IPR036638">
    <property type="entry name" value="HLH_DNA-bd_sf"/>
</dbReference>
<proteinExistence type="inferred from homology"/>
<evidence type="ECO:0000256" key="4">
    <source>
        <dbReference type="SAM" id="Coils"/>
    </source>
</evidence>
<evidence type="ECO:0000256" key="5">
    <source>
        <dbReference type="SAM" id="MobiDB-lite"/>
    </source>
</evidence>
<keyword evidence="2" id="KW-0805">Transcription regulation</keyword>
<dbReference type="GO" id="GO:0009960">
    <property type="term" value="P:endosperm development"/>
    <property type="evidence" value="ECO:0007669"/>
    <property type="project" value="InterPro"/>
</dbReference>
<comment type="similarity">
    <text evidence="1">Belongs to the bHLH protein family.</text>
</comment>
<feature type="compositionally biased region" description="Polar residues" evidence="5">
    <location>
        <begin position="253"/>
        <end position="286"/>
    </location>
</feature>
<dbReference type="EMBL" id="JAUUTY010000006">
    <property type="protein sequence ID" value="KAK1617359.1"/>
    <property type="molecule type" value="Genomic_DNA"/>
</dbReference>
<accession>A0AAD8VS95</accession>
<gene>
    <name evidence="7" type="ORF">QYE76_022876</name>
</gene>
<feature type="coiled-coil region" evidence="4">
    <location>
        <begin position="385"/>
        <end position="415"/>
    </location>
</feature>
<evidence type="ECO:0000259" key="6">
    <source>
        <dbReference type="PROSITE" id="PS50888"/>
    </source>
</evidence>
<feature type="compositionally biased region" description="Basic and acidic residues" evidence="5">
    <location>
        <begin position="305"/>
        <end position="321"/>
    </location>
</feature>
<keyword evidence="8" id="KW-1185">Reference proteome</keyword>
<evidence type="ECO:0000313" key="8">
    <source>
        <dbReference type="Proteomes" id="UP001231189"/>
    </source>
</evidence>
<feature type="region of interest" description="Disordered" evidence="5">
    <location>
        <begin position="29"/>
        <end position="50"/>
    </location>
</feature>
<feature type="compositionally biased region" description="Low complexity" evidence="5">
    <location>
        <begin position="234"/>
        <end position="247"/>
    </location>
</feature>
<dbReference type="InterPro" id="IPR044278">
    <property type="entry name" value="BHLH95-like"/>
</dbReference>
<dbReference type="GO" id="GO:0003700">
    <property type="term" value="F:DNA-binding transcription factor activity"/>
    <property type="evidence" value="ECO:0007669"/>
    <property type="project" value="InterPro"/>
</dbReference>
<feature type="domain" description="BHLH" evidence="6">
    <location>
        <begin position="345"/>
        <end position="395"/>
    </location>
</feature>
<dbReference type="Proteomes" id="UP001231189">
    <property type="component" value="Unassembled WGS sequence"/>
</dbReference>
<comment type="caution">
    <text evidence="7">The sequence shown here is derived from an EMBL/GenBank/DDBJ whole genome shotgun (WGS) entry which is preliminary data.</text>
</comment>
<dbReference type="PANTHER" id="PTHR46772:SF8">
    <property type="entry name" value="TRANSCRIPTION FACTOR BHLH95"/>
    <property type="match status" value="1"/>
</dbReference>
<dbReference type="InterPro" id="IPR011598">
    <property type="entry name" value="bHLH_dom"/>
</dbReference>
<dbReference type="GO" id="GO:0046983">
    <property type="term" value="F:protein dimerization activity"/>
    <property type="evidence" value="ECO:0007669"/>
    <property type="project" value="InterPro"/>
</dbReference>